<dbReference type="Gene3D" id="2.30.42.10">
    <property type="match status" value="2"/>
</dbReference>
<feature type="domain" description="PDZ" evidence="5">
    <location>
        <begin position="298"/>
        <end position="389"/>
    </location>
</feature>
<dbReference type="SUPFAM" id="SSF50494">
    <property type="entry name" value="Trypsin-like serine proteases"/>
    <property type="match status" value="1"/>
</dbReference>
<comment type="similarity">
    <text evidence="1">Belongs to the peptidase S1C family.</text>
</comment>
<dbReference type="InterPro" id="IPR036034">
    <property type="entry name" value="PDZ_sf"/>
</dbReference>
<dbReference type="InterPro" id="IPR041489">
    <property type="entry name" value="PDZ_6"/>
</dbReference>
<evidence type="ECO:0000256" key="4">
    <source>
        <dbReference type="SAM" id="MobiDB-lite"/>
    </source>
</evidence>
<dbReference type="PROSITE" id="PS50106">
    <property type="entry name" value="PDZ"/>
    <property type="match status" value="2"/>
</dbReference>
<dbReference type="SUPFAM" id="SSF50156">
    <property type="entry name" value="PDZ domain-like"/>
    <property type="match status" value="2"/>
</dbReference>
<dbReference type="AlphaFoldDB" id="A0A0F6YH81"/>
<accession>A0A0F6YH81</accession>
<feature type="compositionally biased region" description="Basic and acidic residues" evidence="4">
    <location>
        <begin position="400"/>
        <end position="424"/>
    </location>
</feature>
<evidence type="ECO:0000256" key="2">
    <source>
        <dbReference type="ARBA" id="ARBA00022670"/>
    </source>
</evidence>
<reference evidence="6 7" key="1">
    <citation type="submission" date="2015-03" db="EMBL/GenBank/DDBJ databases">
        <title>Genome assembly of Sandaracinus amylolyticus DSM 53668.</title>
        <authorList>
            <person name="Sharma G."/>
            <person name="Subramanian S."/>
        </authorList>
    </citation>
    <scope>NUCLEOTIDE SEQUENCE [LARGE SCALE GENOMIC DNA]</scope>
    <source>
        <strain evidence="6 7">DSM 53668</strain>
    </source>
</reference>
<dbReference type="InterPro" id="IPR009003">
    <property type="entry name" value="Peptidase_S1_PA"/>
</dbReference>
<proteinExistence type="inferred from homology"/>
<dbReference type="OrthoDB" id="9758917at2"/>
<protein>
    <submittedName>
        <fullName evidence="6">HtrA protease/chaperone protein</fullName>
    </submittedName>
</protein>
<dbReference type="InterPro" id="IPR001478">
    <property type="entry name" value="PDZ"/>
</dbReference>
<evidence type="ECO:0000259" key="5">
    <source>
        <dbReference type="PROSITE" id="PS50106"/>
    </source>
</evidence>
<feature type="domain" description="PDZ" evidence="5">
    <location>
        <begin position="422"/>
        <end position="481"/>
    </location>
</feature>
<evidence type="ECO:0000313" key="7">
    <source>
        <dbReference type="Proteomes" id="UP000034883"/>
    </source>
</evidence>
<dbReference type="GO" id="GO:0004252">
    <property type="term" value="F:serine-type endopeptidase activity"/>
    <property type="evidence" value="ECO:0007669"/>
    <property type="project" value="InterPro"/>
</dbReference>
<dbReference type="Pfam" id="PF17820">
    <property type="entry name" value="PDZ_6"/>
    <property type="match status" value="1"/>
</dbReference>
<dbReference type="SMART" id="SM00228">
    <property type="entry name" value="PDZ"/>
    <property type="match status" value="2"/>
</dbReference>
<sequence length="512" mass="54129">MSPSILHDHAPVARCTRSRRRRARLAALGITLALGGSAAAVSAPSILSAQEAPRATQPQSTAEPPPITQPQAQAAIADAERVGTAFAAVAERISPSVVSIRVEARVDPRDQMQQLPFGMIPGMPQDGGDERIVQGGGSGFVISADGAILTNRHVIENATRIRVRFQDGRELPATVAGVDRATDLAVLRVQARDLVPLRFANMERQRVGQWVVAIGSPFGLDTTVTAGVLSATGRGGIGMNEIEDYIQTDASINPGNSGGPLVNLDGEVVGINTMIIGRGQGIGFAIPADMAERVAQQLIAEGRVRRAWIGVGFQELTPELAADFGVGSRRGALVNEIVPNGPAARAGVQSGDVIVSVEGVPVRESRDLMRHVLRRPIGASVRIDVMRAGRPVQLSLTTAERPDPRDSTPQELGGRDARPTREDGTWGLSLLPLTPQLAREVGHSGTQGAVVARVRQGSPAERAGLERGDVIVEADRGAVRGPGEVENAARDGRALLRVARGERSFFTVLHRE</sequence>
<feature type="region of interest" description="Disordered" evidence="4">
    <location>
        <begin position="393"/>
        <end position="427"/>
    </location>
</feature>
<gene>
    <name evidence="6" type="ORF">DB32_000856</name>
</gene>
<dbReference type="Pfam" id="PF13180">
    <property type="entry name" value="PDZ_2"/>
    <property type="match status" value="1"/>
</dbReference>
<dbReference type="Proteomes" id="UP000034883">
    <property type="component" value="Chromosome"/>
</dbReference>
<dbReference type="EMBL" id="CP011125">
    <property type="protein sequence ID" value="AKF03707.1"/>
    <property type="molecule type" value="Genomic_DNA"/>
</dbReference>
<dbReference type="PANTHER" id="PTHR22939">
    <property type="entry name" value="SERINE PROTEASE FAMILY S1C HTRA-RELATED"/>
    <property type="match status" value="1"/>
</dbReference>
<evidence type="ECO:0000256" key="3">
    <source>
        <dbReference type="ARBA" id="ARBA00022801"/>
    </source>
</evidence>
<dbReference type="GO" id="GO:0006508">
    <property type="term" value="P:proteolysis"/>
    <property type="evidence" value="ECO:0007669"/>
    <property type="project" value="UniProtKB-KW"/>
</dbReference>
<keyword evidence="7" id="KW-1185">Reference proteome</keyword>
<evidence type="ECO:0000313" key="6">
    <source>
        <dbReference type="EMBL" id="AKF03707.1"/>
    </source>
</evidence>
<dbReference type="PANTHER" id="PTHR22939:SF129">
    <property type="entry name" value="SERINE PROTEASE HTRA2, MITOCHONDRIAL"/>
    <property type="match status" value="1"/>
</dbReference>
<organism evidence="6 7">
    <name type="scientific">Sandaracinus amylolyticus</name>
    <dbReference type="NCBI Taxonomy" id="927083"/>
    <lineage>
        <taxon>Bacteria</taxon>
        <taxon>Pseudomonadati</taxon>
        <taxon>Myxococcota</taxon>
        <taxon>Polyangia</taxon>
        <taxon>Polyangiales</taxon>
        <taxon>Sandaracinaceae</taxon>
        <taxon>Sandaracinus</taxon>
    </lineage>
</organism>
<keyword evidence="2 6" id="KW-0645">Protease</keyword>
<evidence type="ECO:0000256" key="1">
    <source>
        <dbReference type="ARBA" id="ARBA00010541"/>
    </source>
</evidence>
<keyword evidence="3" id="KW-0378">Hydrolase</keyword>
<dbReference type="KEGG" id="samy:DB32_000856"/>
<dbReference type="RefSeq" id="WP_053231136.1">
    <property type="nucleotide sequence ID" value="NZ_CP011125.1"/>
</dbReference>
<dbReference type="Pfam" id="PF13365">
    <property type="entry name" value="Trypsin_2"/>
    <property type="match status" value="1"/>
</dbReference>
<dbReference type="Gene3D" id="2.40.10.120">
    <property type="match status" value="1"/>
</dbReference>
<dbReference type="InterPro" id="IPR001940">
    <property type="entry name" value="Peptidase_S1C"/>
</dbReference>
<dbReference type="PRINTS" id="PR00834">
    <property type="entry name" value="PROTEASES2C"/>
</dbReference>
<name>A0A0F6YH81_9BACT</name>
<feature type="region of interest" description="Disordered" evidence="4">
    <location>
        <begin position="50"/>
        <end position="69"/>
    </location>
</feature>
<dbReference type="STRING" id="927083.DB32_000856"/>